<sequence length="109" mass="12673">MATFIGKIDIFDDSTESRNCYSERLEEYFTANEIANEKLQNDVVVALQKAPTPPPKQPEDQKEEKQWEPRPSRMRLDRLDAHSERLTALAEQKNRLLERLVDALTSNRS</sequence>
<dbReference type="EMBL" id="JAIWYP010000008">
    <property type="protein sequence ID" value="KAH3788552.1"/>
    <property type="molecule type" value="Genomic_DNA"/>
</dbReference>
<dbReference type="Proteomes" id="UP000828390">
    <property type="component" value="Unassembled WGS sequence"/>
</dbReference>
<evidence type="ECO:0000313" key="3">
    <source>
        <dbReference type="Proteomes" id="UP000828390"/>
    </source>
</evidence>
<evidence type="ECO:0000313" key="2">
    <source>
        <dbReference type="EMBL" id="KAH3788552.1"/>
    </source>
</evidence>
<reference evidence="2" key="2">
    <citation type="submission" date="2020-11" db="EMBL/GenBank/DDBJ databases">
        <authorList>
            <person name="McCartney M.A."/>
            <person name="Auch B."/>
            <person name="Kono T."/>
            <person name="Mallez S."/>
            <person name="Becker A."/>
            <person name="Gohl D.M."/>
            <person name="Silverstein K.A.T."/>
            <person name="Koren S."/>
            <person name="Bechman K.B."/>
            <person name="Herman A."/>
            <person name="Abrahante J.E."/>
            <person name="Garbe J."/>
        </authorList>
    </citation>
    <scope>NUCLEOTIDE SEQUENCE</scope>
    <source>
        <strain evidence="2">Duluth1</strain>
        <tissue evidence="2">Whole animal</tissue>
    </source>
</reference>
<proteinExistence type="predicted"/>
<name>A0A9D4F311_DREPO</name>
<reference evidence="2" key="1">
    <citation type="journal article" date="2019" name="bioRxiv">
        <title>The Genome of the Zebra Mussel, Dreissena polymorpha: A Resource for Invasive Species Research.</title>
        <authorList>
            <person name="McCartney M.A."/>
            <person name="Auch B."/>
            <person name="Kono T."/>
            <person name="Mallez S."/>
            <person name="Zhang Y."/>
            <person name="Obille A."/>
            <person name="Becker A."/>
            <person name="Abrahante J.E."/>
            <person name="Garbe J."/>
            <person name="Badalamenti J.P."/>
            <person name="Herman A."/>
            <person name="Mangelson H."/>
            <person name="Liachko I."/>
            <person name="Sullivan S."/>
            <person name="Sone E.D."/>
            <person name="Koren S."/>
            <person name="Silverstein K.A.T."/>
            <person name="Beckman K.B."/>
            <person name="Gohl D.M."/>
        </authorList>
    </citation>
    <scope>NUCLEOTIDE SEQUENCE</scope>
    <source>
        <strain evidence="2">Duluth1</strain>
        <tissue evidence="2">Whole animal</tissue>
    </source>
</reference>
<protein>
    <submittedName>
        <fullName evidence="2">Uncharacterized protein</fullName>
    </submittedName>
</protein>
<organism evidence="2 3">
    <name type="scientific">Dreissena polymorpha</name>
    <name type="common">Zebra mussel</name>
    <name type="synonym">Mytilus polymorpha</name>
    <dbReference type="NCBI Taxonomy" id="45954"/>
    <lineage>
        <taxon>Eukaryota</taxon>
        <taxon>Metazoa</taxon>
        <taxon>Spiralia</taxon>
        <taxon>Lophotrochozoa</taxon>
        <taxon>Mollusca</taxon>
        <taxon>Bivalvia</taxon>
        <taxon>Autobranchia</taxon>
        <taxon>Heteroconchia</taxon>
        <taxon>Euheterodonta</taxon>
        <taxon>Imparidentia</taxon>
        <taxon>Neoheterodontei</taxon>
        <taxon>Myida</taxon>
        <taxon>Dreissenoidea</taxon>
        <taxon>Dreissenidae</taxon>
        <taxon>Dreissena</taxon>
    </lineage>
</organism>
<evidence type="ECO:0000256" key="1">
    <source>
        <dbReference type="SAM" id="MobiDB-lite"/>
    </source>
</evidence>
<accession>A0A9D4F311</accession>
<keyword evidence="3" id="KW-1185">Reference proteome</keyword>
<comment type="caution">
    <text evidence="2">The sequence shown here is derived from an EMBL/GenBank/DDBJ whole genome shotgun (WGS) entry which is preliminary data.</text>
</comment>
<dbReference type="AlphaFoldDB" id="A0A9D4F311"/>
<feature type="region of interest" description="Disordered" evidence="1">
    <location>
        <begin position="48"/>
        <end position="73"/>
    </location>
</feature>
<feature type="compositionally biased region" description="Basic and acidic residues" evidence="1">
    <location>
        <begin position="57"/>
        <end position="73"/>
    </location>
</feature>
<gene>
    <name evidence="2" type="ORF">DPMN_166697</name>
</gene>